<feature type="domain" description="Radical SAM core" evidence="7">
    <location>
        <begin position="14"/>
        <end position="247"/>
    </location>
</feature>
<gene>
    <name evidence="8" type="ORF">VLK81_02165</name>
</gene>
<evidence type="ECO:0000256" key="2">
    <source>
        <dbReference type="ARBA" id="ARBA00022485"/>
    </source>
</evidence>
<protein>
    <submittedName>
        <fullName evidence="8">TIGR01212 family radical SAM protein</fullName>
    </submittedName>
</protein>
<keyword evidence="6" id="KW-0411">Iron-sulfur</keyword>
<dbReference type="EMBL" id="JAYKOT010000001">
    <property type="protein sequence ID" value="MEB3428838.1"/>
    <property type="molecule type" value="Genomic_DNA"/>
</dbReference>
<dbReference type="GO" id="GO:0051539">
    <property type="term" value="F:4 iron, 4 sulfur cluster binding"/>
    <property type="evidence" value="ECO:0007669"/>
    <property type="project" value="UniProtKB-KW"/>
</dbReference>
<proteinExistence type="predicted"/>
<dbReference type="Proteomes" id="UP001357733">
    <property type="component" value="Unassembled WGS sequence"/>
</dbReference>
<dbReference type="Gene3D" id="3.80.30.20">
    <property type="entry name" value="tm_1862 like domain"/>
    <property type="match status" value="1"/>
</dbReference>
<dbReference type="AlphaFoldDB" id="A0AAW9MSI1"/>
<dbReference type="RefSeq" id="WP_324618871.1">
    <property type="nucleotide sequence ID" value="NZ_JAYKOT010000001.1"/>
</dbReference>
<dbReference type="PROSITE" id="PS51918">
    <property type="entry name" value="RADICAL_SAM"/>
    <property type="match status" value="1"/>
</dbReference>
<reference evidence="8 9" key="1">
    <citation type="submission" date="2024-01" db="EMBL/GenBank/DDBJ databases">
        <title>Complete genome sequence of Citroniella saccharovorans strain M6.X9, isolated from human fecal sample.</title>
        <authorList>
            <person name="Cheng G."/>
            <person name="Westerholm M."/>
            <person name="Schnurer A."/>
        </authorList>
    </citation>
    <scope>NUCLEOTIDE SEQUENCE [LARGE SCALE GENOMIC DNA]</scope>
    <source>
        <strain evidence="8 9">DSM 29873</strain>
    </source>
</reference>
<keyword evidence="2" id="KW-0004">4Fe-4S</keyword>
<dbReference type="InterPro" id="IPR005911">
    <property type="entry name" value="YhcC-like"/>
</dbReference>
<dbReference type="SUPFAM" id="SSF102114">
    <property type="entry name" value="Radical SAM enzymes"/>
    <property type="match status" value="1"/>
</dbReference>
<accession>A0AAW9MSI1</accession>
<evidence type="ECO:0000256" key="5">
    <source>
        <dbReference type="ARBA" id="ARBA00023004"/>
    </source>
</evidence>
<sequence length="306" mass="35765">MQRYNTFDDYYKSKFKTKVYRLSIDLGFTCPNRDGKISFGGCNFCSEKRINSKLITNKETILSLIKKEDEKITRDHKSLIYLSSFTNTYARVEDLEKIYKTCLEYENSVGLIIATRADCLSDDILELLSYISKNTYLIVEIGMQTVNENSIRMMNRGYTHSYLKKTLEKLDSLNIKYILHTIIGLEGEKNEDYLNSIKYINSTKAIGIKFHNLYIEYGSNLLKKPFEDFILEKDEYVKIVSNLIGYLKEDIIIHRLCSGPNRDKLIYPKWAGDKARVISSIQKYLKDNDIYQGKFYKGDDKDEEKI</sequence>
<dbReference type="InterPro" id="IPR032432">
    <property type="entry name" value="Radical_SAM_C"/>
</dbReference>
<dbReference type="InterPro" id="IPR039661">
    <property type="entry name" value="ELP3"/>
</dbReference>
<dbReference type="Pfam" id="PF04055">
    <property type="entry name" value="Radical_SAM"/>
    <property type="match status" value="1"/>
</dbReference>
<evidence type="ECO:0000256" key="1">
    <source>
        <dbReference type="ARBA" id="ARBA00001966"/>
    </source>
</evidence>
<dbReference type="InterPro" id="IPR006638">
    <property type="entry name" value="Elp3/MiaA/NifB-like_rSAM"/>
</dbReference>
<evidence type="ECO:0000256" key="4">
    <source>
        <dbReference type="ARBA" id="ARBA00022723"/>
    </source>
</evidence>
<dbReference type="Pfam" id="PF16199">
    <property type="entry name" value="Radical_SAM_C"/>
    <property type="match status" value="1"/>
</dbReference>
<evidence type="ECO:0000259" key="7">
    <source>
        <dbReference type="PROSITE" id="PS51918"/>
    </source>
</evidence>
<evidence type="ECO:0000256" key="6">
    <source>
        <dbReference type="ARBA" id="ARBA00023014"/>
    </source>
</evidence>
<dbReference type="PANTHER" id="PTHR11135">
    <property type="entry name" value="HISTONE ACETYLTRANSFERASE-RELATED"/>
    <property type="match status" value="1"/>
</dbReference>
<comment type="caution">
    <text evidence="8">The sequence shown here is derived from an EMBL/GenBank/DDBJ whole genome shotgun (WGS) entry which is preliminary data.</text>
</comment>
<keyword evidence="4" id="KW-0479">Metal-binding</keyword>
<dbReference type="CDD" id="cd01335">
    <property type="entry name" value="Radical_SAM"/>
    <property type="match status" value="1"/>
</dbReference>
<dbReference type="SMART" id="SM00729">
    <property type="entry name" value="Elp3"/>
    <property type="match status" value="1"/>
</dbReference>
<dbReference type="InterPro" id="IPR058240">
    <property type="entry name" value="rSAM_sf"/>
</dbReference>
<dbReference type="PANTHER" id="PTHR11135:SF1">
    <property type="entry name" value="PROTEIN YHCC"/>
    <property type="match status" value="1"/>
</dbReference>
<dbReference type="InterPro" id="IPR023404">
    <property type="entry name" value="rSAM_horseshoe"/>
</dbReference>
<keyword evidence="3" id="KW-0949">S-adenosyl-L-methionine</keyword>
<evidence type="ECO:0000313" key="9">
    <source>
        <dbReference type="Proteomes" id="UP001357733"/>
    </source>
</evidence>
<organism evidence="8 9">
    <name type="scientific">Citroniella saccharovorans</name>
    <dbReference type="NCBI Taxonomy" id="2053367"/>
    <lineage>
        <taxon>Bacteria</taxon>
        <taxon>Bacillati</taxon>
        <taxon>Bacillota</taxon>
        <taxon>Tissierellia</taxon>
        <taxon>Tissierellales</taxon>
        <taxon>Peptoniphilaceae</taxon>
        <taxon>Citroniella</taxon>
    </lineage>
</organism>
<comment type="cofactor">
    <cofactor evidence="1">
        <name>[4Fe-4S] cluster</name>
        <dbReference type="ChEBI" id="CHEBI:49883"/>
    </cofactor>
</comment>
<evidence type="ECO:0000313" key="8">
    <source>
        <dbReference type="EMBL" id="MEB3428838.1"/>
    </source>
</evidence>
<dbReference type="SFLD" id="SFLDS00029">
    <property type="entry name" value="Radical_SAM"/>
    <property type="match status" value="1"/>
</dbReference>
<dbReference type="GO" id="GO:0046872">
    <property type="term" value="F:metal ion binding"/>
    <property type="evidence" value="ECO:0007669"/>
    <property type="project" value="UniProtKB-KW"/>
</dbReference>
<dbReference type="SFLD" id="SFLDG01086">
    <property type="entry name" value="elongater_protein-like"/>
    <property type="match status" value="1"/>
</dbReference>
<evidence type="ECO:0000256" key="3">
    <source>
        <dbReference type="ARBA" id="ARBA00022691"/>
    </source>
</evidence>
<dbReference type="GO" id="GO:0003824">
    <property type="term" value="F:catalytic activity"/>
    <property type="evidence" value="ECO:0007669"/>
    <property type="project" value="InterPro"/>
</dbReference>
<dbReference type="NCBIfam" id="TIGR01212">
    <property type="entry name" value="TIGR01212 family radical SAM protein"/>
    <property type="match status" value="1"/>
</dbReference>
<dbReference type="SFLD" id="SFLDG01091">
    <property type="entry name" value="uncharacterized_CHP01210-like"/>
    <property type="match status" value="1"/>
</dbReference>
<keyword evidence="9" id="KW-1185">Reference proteome</keyword>
<name>A0AAW9MSI1_9FIRM</name>
<dbReference type="InterPro" id="IPR007197">
    <property type="entry name" value="rSAM"/>
</dbReference>
<keyword evidence="5" id="KW-0408">Iron</keyword>